<proteinExistence type="predicted"/>
<name>A0A0M9U2Z3_9CHLR</name>
<feature type="region of interest" description="Disordered" evidence="1">
    <location>
        <begin position="147"/>
        <end position="173"/>
    </location>
</feature>
<sequence length="199" mass="20325">MADFANQPVENKLAVGILSLEGTDKAVTADQAKAMLPLWEAVKSLRTDPNTTAQEISGLYQQIQQTLTPDQVQAIQDLDLDPQEVQALMEKYGLQFQPNAAVTRDPSAMATRIAGRSTNGAAGGPGGGGFEGGLGGGFGGGPGGGMGGGFANGANPPANNGFQGTPQPNPARAGGGFRNGFNALFVDPVIHMLTERSAS</sequence>
<organism evidence="2">
    <name type="scientific">Levilinea saccharolytica</name>
    <dbReference type="NCBI Taxonomy" id="229921"/>
    <lineage>
        <taxon>Bacteria</taxon>
        <taxon>Bacillati</taxon>
        <taxon>Chloroflexota</taxon>
        <taxon>Anaerolineae</taxon>
        <taxon>Anaerolineales</taxon>
        <taxon>Anaerolineaceae</taxon>
        <taxon>Levilinea</taxon>
    </lineage>
</organism>
<protein>
    <submittedName>
        <fullName evidence="2">Uncharacterized protein</fullName>
    </submittedName>
</protein>
<accession>A0A0M9U2Z3</accession>
<evidence type="ECO:0000313" key="2">
    <source>
        <dbReference type="EMBL" id="GAP19170.1"/>
    </source>
</evidence>
<reference evidence="2" key="1">
    <citation type="journal article" date="2015" name="Genome Announc.">
        <title>Draft Genome Sequences of Anaerolinea thermolimosa IMO-1, Bellilinea caldifistulae GOMI-1, Leptolinea tardivitalis YMTK-2, Levilinea saccharolytica KIBI-1, Longilinea arvoryzae KOME-1, Previously Described as Members of the Class Anaerolineae (Chloroflexi).</title>
        <authorList>
            <person name="Matsuura N."/>
            <person name="Tourlousse M.D."/>
            <person name="Ohashi A."/>
            <person name="Hugenholtz P."/>
            <person name="Sekiguchi Y."/>
        </authorList>
    </citation>
    <scope>NUCLEOTIDE SEQUENCE</scope>
    <source>
        <strain evidence="2">KIBI-1</strain>
    </source>
</reference>
<gene>
    <name evidence="2" type="ORF">LSAC_03070</name>
</gene>
<dbReference type="EMBL" id="DF967975">
    <property type="protein sequence ID" value="GAP19170.1"/>
    <property type="molecule type" value="Genomic_DNA"/>
</dbReference>
<feature type="compositionally biased region" description="Low complexity" evidence="1">
    <location>
        <begin position="152"/>
        <end position="164"/>
    </location>
</feature>
<evidence type="ECO:0000256" key="1">
    <source>
        <dbReference type="SAM" id="MobiDB-lite"/>
    </source>
</evidence>
<dbReference type="AlphaFoldDB" id="A0A0M9U2Z3"/>